<dbReference type="EMBL" id="RIBY02001893">
    <property type="protein sequence ID" value="KAH9827280.1"/>
    <property type="molecule type" value="Genomic_DNA"/>
</dbReference>
<name>A0A9W7SRN9_9PEZI</name>
<reference evidence="2 3" key="2">
    <citation type="journal article" date="2021" name="Curr. Genet.">
        <title>Genetic response to nitrogen starvation in the aggressive Eucalyptus foliar pathogen Teratosphaeria destructans.</title>
        <authorList>
            <person name="Havenga M."/>
            <person name="Wingfield B.D."/>
            <person name="Wingfield M.J."/>
            <person name="Dreyer L.L."/>
            <person name="Roets F."/>
            <person name="Aylward J."/>
        </authorList>
    </citation>
    <scope>NUCLEOTIDE SEQUENCE [LARGE SCALE GENOMIC DNA]</scope>
    <source>
        <strain evidence="2">CMW44962</strain>
    </source>
</reference>
<organism evidence="2 3">
    <name type="scientific">Teratosphaeria destructans</name>
    <dbReference type="NCBI Taxonomy" id="418781"/>
    <lineage>
        <taxon>Eukaryota</taxon>
        <taxon>Fungi</taxon>
        <taxon>Dikarya</taxon>
        <taxon>Ascomycota</taxon>
        <taxon>Pezizomycotina</taxon>
        <taxon>Dothideomycetes</taxon>
        <taxon>Dothideomycetidae</taxon>
        <taxon>Mycosphaerellales</taxon>
        <taxon>Teratosphaeriaceae</taxon>
        <taxon>Teratosphaeria</taxon>
    </lineage>
</organism>
<evidence type="ECO:0000313" key="3">
    <source>
        <dbReference type="Proteomes" id="UP001138500"/>
    </source>
</evidence>
<sequence length="72" mass="7957">MCRMGMLLERQPEYGHVPPPIRSSANGQTAFGTDEERDASPWASPIVGGRASRAHVHEQAYAKVRRSEAITH</sequence>
<comment type="caution">
    <text evidence="2">The sequence shown here is derived from an EMBL/GenBank/DDBJ whole genome shotgun (WGS) entry which is preliminary data.</text>
</comment>
<accession>A0A9W7SRN9</accession>
<protein>
    <submittedName>
        <fullName evidence="2">Uncharacterized protein</fullName>
    </submittedName>
</protein>
<reference evidence="2 3" key="1">
    <citation type="journal article" date="2018" name="IMA Fungus">
        <title>IMA Genome-F 10: Nine draft genome sequences of Claviceps purpurea s.lat., including C. arundinis, C. humidiphila, and C. cf. spartinae, pseudomolecules for the pitch canker pathogen Fusarium circinatum, draft genome of Davidsoniella eucalypti, Grosmannia galeiformis, Quambalaria eucalypti, and Teratosphaeria destructans.</title>
        <authorList>
            <person name="Wingfield B.D."/>
            <person name="Liu M."/>
            <person name="Nguyen H.D."/>
            <person name="Lane F.A."/>
            <person name="Morgan S.W."/>
            <person name="De Vos L."/>
            <person name="Wilken P.M."/>
            <person name="Duong T.A."/>
            <person name="Aylward J."/>
            <person name="Coetzee M.P."/>
            <person name="Dadej K."/>
            <person name="De Beer Z.W."/>
            <person name="Findlay W."/>
            <person name="Havenga M."/>
            <person name="Kolarik M."/>
            <person name="Menzies J.G."/>
            <person name="Naidoo K."/>
            <person name="Pochopski O."/>
            <person name="Shoukouhi P."/>
            <person name="Santana Q.C."/>
            <person name="Seifert K.A."/>
            <person name="Soal N."/>
            <person name="Steenkamp E.T."/>
            <person name="Tatham C.T."/>
            <person name="van der Nest M.A."/>
            <person name="Wingfield M.J."/>
        </authorList>
    </citation>
    <scope>NUCLEOTIDE SEQUENCE [LARGE SCALE GENOMIC DNA]</scope>
    <source>
        <strain evidence="2">CMW44962</strain>
    </source>
</reference>
<keyword evidence="3" id="KW-1185">Reference proteome</keyword>
<dbReference type="AlphaFoldDB" id="A0A9W7SRN9"/>
<proteinExistence type="predicted"/>
<gene>
    <name evidence="2" type="ORF">Tdes44962_MAKER09768</name>
</gene>
<evidence type="ECO:0000313" key="2">
    <source>
        <dbReference type="EMBL" id="KAH9827280.1"/>
    </source>
</evidence>
<feature type="region of interest" description="Disordered" evidence="1">
    <location>
        <begin position="9"/>
        <end position="46"/>
    </location>
</feature>
<dbReference type="Proteomes" id="UP001138500">
    <property type="component" value="Unassembled WGS sequence"/>
</dbReference>
<evidence type="ECO:0000256" key="1">
    <source>
        <dbReference type="SAM" id="MobiDB-lite"/>
    </source>
</evidence>